<feature type="non-terminal residue" evidence="2">
    <location>
        <position position="1"/>
    </location>
</feature>
<feature type="transmembrane region" description="Helical" evidence="1">
    <location>
        <begin position="70"/>
        <end position="91"/>
    </location>
</feature>
<gene>
    <name evidence="2" type="ORF">EJB05_15642</name>
</gene>
<feature type="transmembrane region" description="Helical" evidence="1">
    <location>
        <begin position="23"/>
        <end position="42"/>
    </location>
</feature>
<dbReference type="EMBL" id="RWGY01000009">
    <property type="protein sequence ID" value="TVU33831.1"/>
    <property type="molecule type" value="Genomic_DNA"/>
</dbReference>
<dbReference type="AlphaFoldDB" id="A0A5J9VEG3"/>
<dbReference type="Proteomes" id="UP000324897">
    <property type="component" value="Unassembled WGS sequence"/>
</dbReference>
<keyword evidence="1" id="KW-1133">Transmembrane helix</keyword>
<dbReference type="OrthoDB" id="196103at2759"/>
<reference evidence="2 3" key="1">
    <citation type="journal article" date="2019" name="Sci. Rep.">
        <title>A high-quality genome of Eragrostis curvula grass provides insights into Poaceae evolution and supports new strategies to enhance forage quality.</title>
        <authorList>
            <person name="Carballo J."/>
            <person name="Santos B.A.C.M."/>
            <person name="Zappacosta D."/>
            <person name="Garbus I."/>
            <person name="Selva J.P."/>
            <person name="Gallo C.A."/>
            <person name="Diaz A."/>
            <person name="Albertini E."/>
            <person name="Caccamo M."/>
            <person name="Echenique V."/>
        </authorList>
    </citation>
    <scope>NUCLEOTIDE SEQUENCE [LARGE SCALE GENOMIC DNA]</scope>
    <source>
        <strain evidence="3">cv. Victoria</strain>
        <tissue evidence="2">Leaf</tissue>
    </source>
</reference>
<keyword evidence="1" id="KW-0812">Transmembrane</keyword>
<sequence>MLGSAAIGYFLDFGFTSRRKRGLDGVFIVAVLGTAIWGGGLANQLTYTRDSLPAGGLIDFKDGRRYPGPFLLYLSYGLLDAMFQSLVYWTIGALTNESQILSSKNARAIATG</sequence>
<keyword evidence="1" id="KW-0472">Membrane</keyword>
<accession>A0A5J9VEG3</accession>
<keyword evidence="3" id="KW-1185">Reference proteome</keyword>
<evidence type="ECO:0000313" key="2">
    <source>
        <dbReference type="EMBL" id="TVU33831.1"/>
    </source>
</evidence>
<name>A0A5J9VEG3_9POAL</name>
<evidence type="ECO:0000256" key="1">
    <source>
        <dbReference type="SAM" id="Phobius"/>
    </source>
</evidence>
<dbReference type="Gramene" id="TVU33831">
    <property type="protein sequence ID" value="TVU33831"/>
    <property type="gene ID" value="EJB05_15642"/>
</dbReference>
<protein>
    <submittedName>
        <fullName evidence="2">Uncharacterized protein</fullName>
    </submittedName>
</protein>
<organism evidence="2 3">
    <name type="scientific">Eragrostis curvula</name>
    <name type="common">weeping love grass</name>
    <dbReference type="NCBI Taxonomy" id="38414"/>
    <lineage>
        <taxon>Eukaryota</taxon>
        <taxon>Viridiplantae</taxon>
        <taxon>Streptophyta</taxon>
        <taxon>Embryophyta</taxon>
        <taxon>Tracheophyta</taxon>
        <taxon>Spermatophyta</taxon>
        <taxon>Magnoliopsida</taxon>
        <taxon>Liliopsida</taxon>
        <taxon>Poales</taxon>
        <taxon>Poaceae</taxon>
        <taxon>PACMAD clade</taxon>
        <taxon>Chloridoideae</taxon>
        <taxon>Eragrostideae</taxon>
        <taxon>Eragrostidinae</taxon>
        <taxon>Eragrostis</taxon>
    </lineage>
</organism>
<evidence type="ECO:0000313" key="3">
    <source>
        <dbReference type="Proteomes" id="UP000324897"/>
    </source>
</evidence>
<comment type="caution">
    <text evidence="2">The sequence shown here is derived from an EMBL/GenBank/DDBJ whole genome shotgun (WGS) entry which is preliminary data.</text>
</comment>
<proteinExistence type="predicted"/>